<dbReference type="SUPFAM" id="SSF53649">
    <property type="entry name" value="Alkaline phosphatase-like"/>
    <property type="match status" value="1"/>
</dbReference>
<dbReference type="PROSITE" id="PS00523">
    <property type="entry name" value="SULFATASE_1"/>
    <property type="match status" value="1"/>
</dbReference>
<dbReference type="PANTHER" id="PTHR42693:SF53">
    <property type="entry name" value="ENDO-4-O-SULFATASE"/>
    <property type="match status" value="1"/>
</dbReference>
<protein>
    <submittedName>
        <fullName evidence="7">Sulfatase-like hydrolase/transferase</fullName>
    </submittedName>
</protein>
<keyword evidence="4" id="KW-0106">Calcium</keyword>
<evidence type="ECO:0000313" key="8">
    <source>
        <dbReference type="Proteomes" id="UP000464954"/>
    </source>
</evidence>
<gene>
    <name evidence="7" type="ORF">GT409_03120</name>
</gene>
<name>A0A6P1MBK4_9BACT</name>
<dbReference type="GO" id="GO:0004065">
    <property type="term" value="F:arylsulfatase activity"/>
    <property type="evidence" value="ECO:0007669"/>
    <property type="project" value="TreeGrafter"/>
</dbReference>
<evidence type="ECO:0000256" key="4">
    <source>
        <dbReference type="ARBA" id="ARBA00022837"/>
    </source>
</evidence>
<dbReference type="KEGG" id="taer:GT409_03120"/>
<comment type="similarity">
    <text evidence="1">Belongs to the sulfatase family.</text>
</comment>
<keyword evidence="5" id="KW-0732">Signal</keyword>
<dbReference type="PROSITE" id="PS00149">
    <property type="entry name" value="SULFATASE_2"/>
    <property type="match status" value="1"/>
</dbReference>
<dbReference type="RefSeq" id="WP_160626852.1">
    <property type="nucleotide sequence ID" value="NZ_CP047593.1"/>
</dbReference>
<dbReference type="AlphaFoldDB" id="A0A6P1MBK4"/>
<dbReference type="Gene3D" id="3.40.720.10">
    <property type="entry name" value="Alkaline Phosphatase, subunit A"/>
    <property type="match status" value="1"/>
</dbReference>
<keyword evidence="2" id="KW-0479">Metal-binding</keyword>
<reference evidence="7 8" key="1">
    <citation type="submission" date="2020-01" db="EMBL/GenBank/DDBJ databases">
        <title>Ponticoccus aerotolerans gen. nov., sp. nov., an anaerobic bacterium and proposal of Ponticoccusceae fam. nov., Ponticoccusles ord. nov. and Ponticoccuse classis nov. in the phylum Kiritimatiellaeota.</title>
        <authorList>
            <person name="Zhou L.Y."/>
            <person name="Du Z.J."/>
        </authorList>
    </citation>
    <scope>NUCLEOTIDE SEQUENCE [LARGE SCALE GENOMIC DNA]</scope>
    <source>
        <strain evidence="7 8">S-5007</strain>
    </source>
</reference>
<feature type="chain" id="PRO_5026981825" evidence="5">
    <location>
        <begin position="30"/>
        <end position="640"/>
    </location>
</feature>
<evidence type="ECO:0000256" key="3">
    <source>
        <dbReference type="ARBA" id="ARBA00022801"/>
    </source>
</evidence>
<proteinExistence type="inferred from homology"/>
<keyword evidence="8" id="KW-1185">Reference proteome</keyword>
<dbReference type="GO" id="GO:0046872">
    <property type="term" value="F:metal ion binding"/>
    <property type="evidence" value="ECO:0007669"/>
    <property type="project" value="UniProtKB-KW"/>
</dbReference>
<dbReference type="PANTHER" id="PTHR42693">
    <property type="entry name" value="ARYLSULFATASE FAMILY MEMBER"/>
    <property type="match status" value="1"/>
</dbReference>
<evidence type="ECO:0000256" key="5">
    <source>
        <dbReference type="SAM" id="SignalP"/>
    </source>
</evidence>
<evidence type="ECO:0000256" key="1">
    <source>
        <dbReference type="ARBA" id="ARBA00008779"/>
    </source>
</evidence>
<evidence type="ECO:0000256" key="2">
    <source>
        <dbReference type="ARBA" id="ARBA00022723"/>
    </source>
</evidence>
<organism evidence="7 8">
    <name type="scientific">Tichowtungia aerotolerans</name>
    <dbReference type="NCBI Taxonomy" id="2697043"/>
    <lineage>
        <taxon>Bacteria</taxon>
        <taxon>Pseudomonadati</taxon>
        <taxon>Kiritimatiellota</taxon>
        <taxon>Tichowtungiia</taxon>
        <taxon>Tichowtungiales</taxon>
        <taxon>Tichowtungiaceae</taxon>
        <taxon>Tichowtungia</taxon>
    </lineage>
</organism>
<evidence type="ECO:0000259" key="6">
    <source>
        <dbReference type="Pfam" id="PF00884"/>
    </source>
</evidence>
<feature type="signal peptide" evidence="5">
    <location>
        <begin position="1"/>
        <end position="29"/>
    </location>
</feature>
<dbReference type="InterPro" id="IPR000917">
    <property type="entry name" value="Sulfatase_N"/>
</dbReference>
<sequence length="640" mass="72935">MNIGYRKNQMKAGFAAIIVLLSAELPSFAGQSRPNVVVIVSDDHRYDLMGHKGCPYMKTPNLDRLAAEGCSFDNAFVGNGICSPSRAALLTGKYSQRASCFSILLNNDSFLENQTMFPTYLQQAGYRTGYVGKFHLGRETEPKEGFDLWASFPFVGGFFDEPLWVNGRKVEKKGFTDYHIADFSAETIREWGAQDQPFFLMVGLKAPHIPYEYPPELEKAVQGPIEPPESYGQMPEGIRGTLIDCRTFPYAEQKYGGFSPWVEAYAKSATSIDVSVGKILEALDESGTADDTLVIYTSDHGYSLGEFSLCEKHYAYEHVMRIPMIVKYPGRVTPGAEKKDMVLAIDIAPTVLDWCGVKVPRVMDGRSWDRLFRNADPLTEGFRDEFFYDFYHYMGEQRLPAMHAVRTSTYKLIEYERKEASRELYDLVMDPHELVNLIDDPSRTSVLADLEKRMKRLKKEHGWTPRVIEPLKDYWFLGCFTEKEDAQVFPALKKDVFSLEPLTVAGKRYAWSDVHQADNWISIPQSVGGPLFAYIALPVTRLSDEDPCFQIWSYLPGMELEENRLAPAIAGFFKGRKYFETVEYAEAEGREGFSYRFFNRFNPPLEKGQNLIWMRVIVPPGEGSHRFRLDKIYPDGTLSF</sequence>
<keyword evidence="3 7" id="KW-0378">Hydrolase</keyword>
<dbReference type="Pfam" id="PF00884">
    <property type="entry name" value="Sulfatase"/>
    <property type="match status" value="1"/>
</dbReference>
<feature type="domain" description="Sulfatase N-terminal" evidence="6">
    <location>
        <begin position="34"/>
        <end position="357"/>
    </location>
</feature>
<dbReference type="InterPro" id="IPR050738">
    <property type="entry name" value="Sulfatase"/>
</dbReference>
<accession>A0A6P1MBK4</accession>
<dbReference type="Proteomes" id="UP000464954">
    <property type="component" value="Chromosome"/>
</dbReference>
<evidence type="ECO:0000313" key="7">
    <source>
        <dbReference type="EMBL" id="QHI68485.1"/>
    </source>
</evidence>
<dbReference type="EMBL" id="CP047593">
    <property type="protein sequence ID" value="QHI68485.1"/>
    <property type="molecule type" value="Genomic_DNA"/>
</dbReference>
<dbReference type="InterPro" id="IPR017850">
    <property type="entry name" value="Alkaline_phosphatase_core_sf"/>
</dbReference>
<dbReference type="InterPro" id="IPR024607">
    <property type="entry name" value="Sulfatase_CS"/>
</dbReference>
<keyword evidence="7" id="KW-0808">Transferase</keyword>
<dbReference type="GO" id="GO:0016740">
    <property type="term" value="F:transferase activity"/>
    <property type="evidence" value="ECO:0007669"/>
    <property type="project" value="UniProtKB-KW"/>
</dbReference>